<feature type="compositionally biased region" description="Basic and acidic residues" evidence="5">
    <location>
        <begin position="205"/>
        <end position="218"/>
    </location>
</feature>
<protein>
    <recommendedName>
        <fullName evidence="7">EF-hand domain-containing protein</fullName>
    </recommendedName>
</protein>
<dbReference type="OrthoDB" id="469112at2759"/>
<dbReference type="InterPro" id="IPR005821">
    <property type="entry name" value="Ion_trans_dom"/>
</dbReference>
<keyword evidence="9" id="KW-1185">Reference proteome</keyword>
<feature type="compositionally biased region" description="Low complexity" evidence="5">
    <location>
        <begin position="136"/>
        <end position="145"/>
    </location>
</feature>
<feature type="domain" description="EF-hand" evidence="7">
    <location>
        <begin position="728"/>
        <end position="761"/>
    </location>
</feature>
<comment type="caution">
    <text evidence="8">The sequence shown here is derived from an EMBL/GenBank/DDBJ whole genome shotgun (WGS) entry which is preliminary data.</text>
</comment>
<dbReference type="PROSITE" id="PS00018">
    <property type="entry name" value="EF_HAND_1"/>
    <property type="match status" value="1"/>
</dbReference>
<gene>
    <name evidence="8" type="ORF">PGLA1383_LOCUS3442</name>
</gene>
<dbReference type="PROSITE" id="PS50222">
    <property type="entry name" value="EF_HAND_2"/>
    <property type="match status" value="1"/>
</dbReference>
<dbReference type="InterPro" id="IPR043203">
    <property type="entry name" value="VGCC_Ca_Na"/>
</dbReference>
<evidence type="ECO:0000313" key="8">
    <source>
        <dbReference type="EMBL" id="CAE8584511.1"/>
    </source>
</evidence>
<evidence type="ECO:0000256" key="5">
    <source>
        <dbReference type="SAM" id="MobiDB-lite"/>
    </source>
</evidence>
<feature type="region of interest" description="Disordered" evidence="5">
    <location>
        <begin position="114"/>
        <end position="222"/>
    </location>
</feature>
<dbReference type="InterPro" id="IPR018247">
    <property type="entry name" value="EF_Hand_1_Ca_BS"/>
</dbReference>
<dbReference type="Pfam" id="PF00520">
    <property type="entry name" value="Ion_trans"/>
    <property type="match status" value="1"/>
</dbReference>
<feature type="transmembrane region" description="Helical" evidence="6">
    <location>
        <begin position="657"/>
        <end position="673"/>
    </location>
</feature>
<dbReference type="InterPro" id="IPR027359">
    <property type="entry name" value="Volt_channel_dom_sf"/>
</dbReference>
<dbReference type="EMBL" id="CAJNNV010001213">
    <property type="protein sequence ID" value="CAE8584511.1"/>
    <property type="molecule type" value="Genomic_DNA"/>
</dbReference>
<feature type="region of interest" description="Disordered" evidence="5">
    <location>
        <begin position="59"/>
        <end position="102"/>
    </location>
</feature>
<dbReference type="SUPFAM" id="SSF81324">
    <property type="entry name" value="Voltage-gated potassium channels"/>
    <property type="match status" value="1"/>
</dbReference>
<evidence type="ECO:0000256" key="6">
    <source>
        <dbReference type="SAM" id="Phobius"/>
    </source>
</evidence>
<dbReference type="Proteomes" id="UP000654075">
    <property type="component" value="Unassembled WGS sequence"/>
</dbReference>
<keyword evidence="3 6" id="KW-1133">Transmembrane helix</keyword>
<dbReference type="PANTHER" id="PTHR10037">
    <property type="entry name" value="VOLTAGE-GATED CATION CHANNEL CALCIUM AND SODIUM"/>
    <property type="match status" value="1"/>
</dbReference>
<keyword evidence="4 6" id="KW-0472">Membrane</keyword>
<feature type="compositionally biased region" description="Basic and acidic residues" evidence="5">
    <location>
        <begin position="120"/>
        <end position="135"/>
    </location>
</feature>
<feature type="compositionally biased region" description="Low complexity" evidence="5">
    <location>
        <begin position="73"/>
        <end position="97"/>
    </location>
</feature>
<dbReference type="GO" id="GO:0001518">
    <property type="term" value="C:voltage-gated sodium channel complex"/>
    <property type="evidence" value="ECO:0007669"/>
    <property type="project" value="TreeGrafter"/>
</dbReference>
<evidence type="ECO:0000256" key="4">
    <source>
        <dbReference type="ARBA" id="ARBA00023136"/>
    </source>
</evidence>
<dbReference type="PANTHER" id="PTHR10037:SF62">
    <property type="entry name" value="SODIUM CHANNEL PROTEIN 60E"/>
    <property type="match status" value="1"/>
</dbReference>
<dbReference type="Gene3D" id="1.10.238.10">
    <property type="entry name" value="EF-hand"/>
    <property type="match status" value="1"/>
</dbReference>
<dbReference type="InterPro" id="IPR002048">
    <property type="entry name" value="EF_hand_dom"/>
</dbReference>
<evidence type="ECO:0000256" key="3">
    <source>
        <dbReference type="ARBA" id="ARBA00022989"/>
    </source>
</evidence>
<keyword evidence="2 6" id="KW-0812">Transmembrane</keyword>
<dbReference type="AlphaFoldDB" id="A0A813DG26"/>
<feature type="compositionally biased region" description="Low complexity" evidence="5">
    <location>
        <begin position="179"/>
        <end position="199"/>
    </location>
</feature>
<sequence>MACGSAQGIFEAALHAVAAAHAGELKALRAELEAEISVLQVMFSDVYLSAEDKSSLPQLLDSRAVNNNKTKKNNSNSNNSNNSNNNTNNSNTNSNNNRKQRVSWDCVQPELDQLAEEPSDNNHNDKDNNKNKNNNDKNNNNSNNNNKDKNNNKNNNINNNSNNKQLPHPDERVLNMPSQEQPHPVQQQHQQQQKQQEQQQEQEEQQEHQQEHQERQEQQEQEQQQEQQQQQQQEQQQEQQQQQQEQQHQQVQHQPSQLSRLMKTPHQHLKLRFSADLQPQRLPTLLAASGEQNSNLQQPMARARASRVDESLALFKQEQKRRDVGDNLAGRIRRLLGLGSMQVAPMELDAVRESLQLQRRKTVLPMVLEEDAQPDTVDPVEPRKEFLSSPNRFSRRKTLIAESVQSGLRDNASFRAAVRHPTGFSKAATGFSKADFASTGKLSCLMHGHMSLGRVIKSPIFDGVAASMIILNSVVSAWEVEWLTTHLETPGSVTVINDACTAYFVIEIFLRLGADGLCFFTNEGRMWNLFETGLASISILDLILDAMSTGGGMPRASMVKTVKIIRIMRVFRVFRFCRPLSNMATMILESLRSLFWVLVLLSIIMFVFAACITTNASIYLKGQVDLDDPGWSSQIENSSNDTVVAVHRWWGSLFRSIYSLIQIMLAGVSWGQVTDVMLRVDPMSSALILFYVVFTMLAVLNTIMGAFVEQAHQIQEVKIQREMEMKEDLSKQIQSLFAAVDCDGSGTVTLEEIMHMLLGWK</sequence>
<reference evidence="8" key="1">
    <citation type="submission" date="2021-02" db="EMBL/GenBank/DDBJ databases">
        <authorList>
            <person name="Dougan E. K."/>
            <person name="Rhodes N."/>
            <person name="Thang M."/>
            <person name="Chan C."/>
        </authorList>
    </citation>
    <scope>NUCLEOTIDE SEQUENCE</scope>
</reference>
<feature type="compositionally biased region" description="Low complexity" evidence="5">
    <location>
        <begin position="152"/>
        <end position="164"/>
    </location>
</feature>
<evidence type="ECO:0000313" key="9">
    <source>
        <dbReference type="Proteomes" id="UP000654075"/>
    </source>
</evidence>
<proteinExistence type="predicted"/>
<evidence type="ECO:0000256" key="2">
    <source>
        <dbReference type="ARBA" id="ARBA00022692"/>
    </source>
</evidence>
<evidence type="ECO:0000256" key="1">
    <source>
        <dbReference type="ARBA" id="ARBA00004141"/>
    </source>
</evidence>
<dbReference type="GO" id="GO:0005509">
    <property type="term" value="F:calcium ion binding"/>
    <property type="evidence" value="ECO:0007669"/>
    <property type="project" value="InterPro"/>
</dbReference>
<accession>A0A813DG26</accession>
<evidence type="ECO:0000259" key="7">
    <source>
        <dbReference type="PROSITE" id="PS50222"/>
    </source>
</evidence>
<comment type="subcellular location">
    <subcellularLocation>
        <location evidence="1">Membrane</location>
        <topology evidence="1">Multi-pass membrane protein</topology>
    </subcellularLocation>
</comment>
<name>A0A813DG26_POLGL</name>
<feature type="transmembrane region" description="Helical" evidence="6">
    <location>
        <begin position="593"/>
        <end position="612"/>
    </location>
</feature>
<dbReference type="Gene3D" id="1.10.287.70">
    <property type="match status" value="1"/>
</dbReference>
<dbReference type="GO" id="GO:0005248">
    <property type="term" value="F:voltage-gated sodium channel activity"/>
    <property type="evidence" value="ECO:0007669"/>
    <property type="project" value="TreeGrafter"/>
</dbReference>
<organism evidence="8 9">
    <name type="scientific">Polarella glacialis</name>
    <name type="common">Dinoflagellate</name>
    <dbReference type="NCBI Taxonomy" id="89957"/>
    <lineage>
        <taxon>Eukaryota</taxon>
        <taxon>Sar</taxon>
        <taxon>Alveolata</taxon>
        <taxon>Dinophyceae</taxon>
        <taxon>Suessiales</taxon>
        <taxon>Suessiaceae</taxon>
        <taxon>Polarella</taxon>
    </lineage>
</organism>
<dbReference type="Gene3D" id="1.20.120.350">
    <property type="entry name" value="Voltage-gated potassium channels. Chain C"/>
    <property type="match status" value="1"/>
</dbReference>
<feature type="transmembrane region" description="Helical" evidence="6">
    <location>
        <begin position="685"/>
        <end position="708"/>
    </location>
</feature>